<dbReference type="EMBL" id="BARS01041883">
    <property type="protein sequence ID" value="GAG37037.1"/>
    <property type="molecule type" value="Genomic_DNA"/>
</dbReference>
<name>X0XNZ6_9ZZZZ</name>
<dbReference type="AlphaFoldDB" id="X0XNZ6"/>
<proteinExistence type="predicted"/>
<gene>
    <name evidence="1" type="ORF">S01H1_63615</name>
</gene>
<protein>
    <submittedName>
        <fullName evidence="1">Uncharacterized protein</fullName>
    </submittedName>
</protein>
<accession>X0XNZ6</accession>
<evidence type="ECO:0000313" key="1">
    <source>
        <dbReference type="EMBL" id="GAG37037.1"/>
    </source>
</evidence>
<sequence>MKRRDLIRELEKRMQNLNIQYRKVLNNLEEEGVVFEEMPELISCAVMLPG</sequence>
<reference evidence="1" key="1">
    <citation type="journal article" date="2014" name="Front. Microbiol.">
        <title>High frequency of phylogenetically diverse reductive dehalogenase-homologous genes in deep subseafloor sedimentary metagenomes.</title>
        <authorList>
            <person name="Kawai M."/>
            <person name="Futagami T."/>
            <person name="Toyoda A."/>
            <person name="Takaki Y."/>
            <person name="Nishi S."/>
            <person name="Hori S."/>
            <person name="Arai W."/>
            <person name="Tsubouchi T."/>
            <person name="Morono Y."/>
            <person name="Uchiyama I."/>
            <person name="Ito T."/>
            <person name="Fujiyama A."/>
            <person name="Inagaki F."/>
            <person name="Takami H."/>
        </authorList>
    </citation>
    <scope>NUCLEOTIDE SEQUENCE</scope>
    <source>
        <strain evidence="1">Expedition CK06-06</strain>
    </source>
</reference>
<comment type="caution">
    <text evidence="1">The sequence shown here is derived from an EMBL/GenBank/DDBJ whole genome shotgun (WGS) entry which is preliminary data.</text>
</comment>
<organism evidence="1">
    <name type="scientific">marine sediment metagenome</name>
    <dbReference type="NCBI Taxonomy" id="412755"/>
    <lineage>
        <taxon>unclassified sequences</taxon>
        <taxon>metagenomes</taxon>
        <taxon>ecological metagenomes</taxon>
    </lineage>
</organism>